<dbReference type="Proteomes" id="UP000243052">
    <property type="component" value="Chromosome v"/>
</dbReference>
<dbReference type="OrthoDB" id="47374at2759"/>
<dbReference type="InterPro" id="IPR016181">
    <property type="entry name" value="Acyl_CoA_acyltransferase"/>
</dbReference>
<dbReference type="GeneID" id="28724430"/>
<reference evidence="4 5" key="1">
    <citation type="submission" date="2016-01" db="EMBL/GenBank/DDBJ databases">
        <title>Genome sequence of the yeast Holleya sinecauda.</title>
        <authorList>
            <person name="Dietrich F.S."/>
        </authorList>
    </citation>
    <scope>NUCLEOTIDE SEQUENCE [LARGE SCALE GENOMIC DNA]</scope>
    <source>
        <strain evidence="4 5">ATCC 58844</strain>
    </source>
</reference>
<dbReference type="GO" id="GO:0007064">
    <property type="term" value="P:mitotic sister chromatid cohesion"/>
    <property type="evidence" value="ECO:0007669"/>
    <property type="project" value="TreeGrafter"/>
</dbReference>
<organism evidence="4 5">
    <name type="scientific">Eremothecium sinecaudum</name>
    <dbReference type="NCBI Taxonomy" id="45286"/>
    <lineage>
        <taxon>Eukaryota</taxon>
        <taxon>Fungi</taxon>
        <taxon>Dikarya</taxon>
        <taxon>Ascomycota</taxon>
        <taxon>Saccharomycotina</taxon>
        <taxon>Saccharomycetes</taxon>
        <taxon>Saccharomycetales</taxon>
        <taxon>Saccharomycetaceae</taxon>
        <taxon>Eremothecium</taxon>
    </lineage>
</organism>
<feature type="domain" description="N-acetyltransferase" evidence="3">
    <location>
        <begin position="5"/>
        <end position="175"/>
    </location>
</feature>
<keyword evidence="2" id="KW-0012">Acyltransferase</keyword>
<dbReference type="InterPro" id="IPR000182">
    <property type="entry name" value="GNAT_dom"/>
</dbReference>
<dbReference type="Pfam" id="PF00583">
    <property type="entry name" value="Acetyltransf_1"/>
    <property type="match status" value="1"/>
</dbReference>
<keyword evidence="5" id="KW-1185">Reference proteome</keyword>
<protein>
    <submittedName>
        <fullName evidence="4">HEL126Wp</fullName>
    </submittedName>
</protein>
<dbReference type="InterPro" id="IPR051556">
    <property type="entry name" value="N-term/lysine_N-AcTrnsfr"/>
</dbReference>
<dbReference type="CDD" id="cd04301">
    <property type="entry name" value="NAT_SF"/>
    <property type="match status" value="1"/>
</dbReference>
<dbReference type="GO" id="GO:0031415">
    <property type="term" value="C:NatA complex"/>
    <property type="evidence" value="ECO:0007669"/>
    <property type="project" value="TreeGrafter"/>
</dbReference>
<name>A0A0X8HTH1_9SACH</name>
<dbReference type="EMBL" id="CP014245">
    <property type="protein sequence ID" value="AMD21154.1"/>
    <property type="molecule type" value="Genomic_DNA"/>
</dbReference>
<keyword evidence="1" id="KW-0808">Transferase</keyword>
<dbReference type="PANTHER" id="PTHR42919">
    <property type="entry name" value="N-ALPHA-ACETYLTRANSFERASE"/>
    <property type="match status" value="1"/>
</dbReference>
<dbReference type="SUPFAM" id="SSF55729">
    <property type="entry name" value="Acyl-CoA N-acyltransferases (Nat)"/>
    <property type="match status" value="1"/>
</dbReference>
<dbReference type="PROSITE" id="PS51186">
    <property type="entry name" value="GNAT"/>
    <property type="match status" value="1"/>
</dbReference>
<dbReference type="Gene3D" id="3.40.630.30">
    <property type="match status" value="1"/>
</dbReference>
<accession>A0A0X8HTH1</accession>
<dbReference type="GO" id="GO:0016747">
    <property type="term" value="F:acyltransferase activity, transferring groups other than amino-acyl groups"/>
    <property type="evidence" value="ECO:0007669"/>
    <property type="project" value="InterPro"/>
</dbReference>
<sequence>MASVTTIKRVYRDAISLDEVYHNTSGLVRAVLSYASPVRYDDSFFNELFPSKTIKNAPSIISQLAYYGEIAVGTLKANLVTNDNTMGKPPGIHIESLCVLPAYRNKSIGTKLLNYIEEQSTKLHQRNIYVYIPIDDEDTQQWYSKRGFEKHKGVVTNHLMTKTGSTDCFLYIKKL</sequence>
<evidence type="ECO:0000256" key="2">
    <source>
        <dbReference type="ARBA" id="ARBA00023315"/>
    </source>
</evidence>
<proteinExistence type="predicted"/>
<gene>
    <name evidence="4" type="ORF">AW171_hschr53087</name>
</gene>
<evidence type="ECO:0000313" key="5">
    <source>
        <dbReference type="Proteomes" id="UP000243052"/>
    </source>
</evidence>
<dbReference type="STRING" id="45286.A0A0X8HTH1"/>
<dbReference type="RefSeq" id="XP_017988150.1">
    <property type="nucleotide sequence ID" value="XM_018132569.1"/>
</dbReference>
<evidence type="ECO:0000259" key="3">
    <source>
        <dbReference type="PROSITE" id="PS51186"/>
    </source>
</evidence>
<dbReference type="PANTHER" id="PTHR42919:SF8">
    <property type="entry name" value="N-ALPHA-ACETYLTRANSFERASE 50"/>
    <property type="match status" value="1"/>
</dbReference>
<dbReference type="AlphaFoldDB" id="A0A0X8HTH1"/>
<evidence type="ECO:0000313" key="4">
    <source>
        <dbReference type="EMBL" id="AMD21154.1"/>
    </source>
</evidence>
<evidence type="ECO:0000256" key="1">
    <source>
        <dbReference type="ARBA" id="ARBA00022679"/>
    </source>
</evidence>